<sequence>MKISTIDVLLAVLGLATALVFGLDAQIHLIAALSNFVFPGLSFAIVKLFAIIPTVFAVLLAARLLYFLFRPFMHRAAWVVALAVPVGVVTFLPYQVNRVIDVKLAELSAKSIGEPPENLTAEVVSLQGWGEGCDEICSWILVTGRAREVVSLANDGLSSAAHRIDLVPGCTPPKSLSLRMQKRMRLSNLCIVPGQATPAHAEMMLSWRTHSEKLDEPVGILQIAPGQIQTSTTEVATVENGQTNIIFRRTETQAEHLQTPLILVSDVGEHLFQGGAKYAKYHVARRKTWPLAPTKMKPTTSFIDKTFARSVTLPKIDMLKNAREQLRRAIEGPQGDQVASPYAMQDFFDQLKKSDQFEKEDAELLLAAIQKKYTQGERWLEQAAGLAAAHDPALAKMFRTEAMERLEYHVDRKEDISREHAQVFSHYTEEAQADLEPYLAILEQLQYLQTAPNLVKVLAYAGRPALAPFFAALDREFARFDEQPNAEAANNIVVGLCLLTDEYPQEVTSGLVTRLSAIPYKQRAKLLSTTTRTLIRTGWSREQIIELIWGPRWEKVHDNTINSFDYVVNKAIYRSQSENIRLDSICY</sequence>
<evidence type="ECO:0000313" key="3">
    <source>
        <dbReference type="Proteomes" id="UP000202922"/>
    </source>
</evidence>
<accession>A0A238JLA4</accession>
<dbReference type="EMBL" id="FXYE01000001">
    <property type="protein sequence ID" value="SMX31421.1"/>
    <property type="molecule type" value="Genomic_DNA"/>
</dbReference>
<gene>
    <name evidence="2" type="ORF">COL8621_00438</name>
</gene>
<evidence type="ECO:0000256" key="1">
    <source>
        <dbReference type="SAM" id="Phobius"/>
    </source>
</evidence>
<feature type="transmembrane region" description="Helical" evidence="1">
    <location>
        <begin position="76"/>
        <end position="94"/>
    </location>
</feature>
<dbReference type="Proteomes" id="UP000202922">
    <property type="component" value="Unassembled WGS sequence"/>
</dbReference>
<keyword evidence="3" id="KW-1185">Reference proteome</keyword>
<keyword evidence="1" id="KW-0812">Transmembrane</keyword>
<reference evidence="3" key="1">
    <citation type="submission" date="2017-05" db="EMBL/GenBank/DDBJ databases">
        <authorList>
            <person name="Rodrigo-Torres L."/>
            <person name="Arahal R. D."/>
            <person name="Lucena T."/>
        </authorList>
    </citation>
    <scope>NUCLEOTIDE SEQUENCE [LARGE SCALE GENOMIC DNA]</scope>
    <source>
        <strain evidence="3">CECT 8621</strain>
    </source>
</reference>
<proteinExistence type="predicted"/>
<evidence type="ECO:0000313" key="2">
    <source>
        <dbReference type="EMBL" id="SMX31421.1"/>
    </source>
</evidence>
<name>A0A238JLA4_9RHOB</name>
<organism evidence="2 3">
    <name type="scientific">Actibacterium lipolyticum</name>
    <dbReference type="NCBI Taxonomy" id="1524263"/>
    <lineage>
        <taxon>Bacteria</taxon>
        <taxon>Pseudomonadati</taxon>
        <taxon>Pseudomonadota</taxon>
        <taxon>Alphaproteobacteria</taxon>
        <taxon>Rhodobacterales</taxon>
        <taxon>Roseobacteraceae</taxon>
        <taxon>Actibacterium</taxon>
    </lineage>
</organism>
<dbReference type="RefSeq" id="WP_093965692.1">
    <property type="nucleotide sequence ID" value="NZ_FXYE01000001.1"/>
</dbReference>
<dbReference type="AlphaFoldDB" id="A0A238JLA4"/>
<keyword evidence="1" id="KW-0472">Membrane</keyword>
<keyword evidence="1" id="KW-1133">Transmembrane helix</keyword>
<protein>
    <submittedName>
        <fullName evidence="2">Uncharacterized protein</fullName>
    </submittedName>
</protein>
<feature type="transmembrane region" description="Helical" evidence="1">
    <location>
        <begin position="48"/>
        <end position="69"/>
    </location>
</feature>